<dbReference type="VEuPathDB" id="ToxoDB:TGP89_219170"/>
<dbReference type="Proteomes" id="UP000028828">
    <property type="component" value="Unassembled WGS sequence"/>
</dbReference>
<sequence length="305" mass="33365">MDEFDVRAVDQGTAADEQVDQAPSVLAEERDITTEALAQRNSYGSQAEAPSMAGEDNVKEDVSVNKGVTVLVVTDVNGSDQIQNSGVEADQRHEQEEEAKHMLASESREELPDSELVSAGPRHEEEEAASRKLHDAASVKDDQQAAPQSRHDERERRNERGTNMVTDSLERAFSLIQGVFQCISRSLERVTQEDFRAAARQNIQMLASGNVTPLEQCVSSLLGECSGLSEQVFPCAATTPEGYDSDTPKPPPIVMIVDTPAGPYIRVVPNGLVDEAVKQGLVRDEDVQLQREFPFSQSKQSTKLA</sequence>
<comment type="caution">
    <text evidence="2">The sequence shown here is derived from an EMBL/GenBank/DDBJ whole genome shotgun (WGS) entry which is preliminary data.</text>
</comment>
<feature type="region of interest" description="Disordered" evidence="1">
    <location>
        <begin position="1"/>
        <end position="25"/>
    </location>
</feature>
<feature type="region of interest" description="Disordered" evidence="1">
    <location>
        <begin position="81"/>
        <end position="165"/>
    </location>
</feature>
<dbReference type="OrthoDB" id="330485at2759"/>
<dbReference type="AlphaFoldDB" id="A0A086K1J6"/>
<evidence type="ECO:0000256" key="1">
    <source>
        <dbReference type="SAM" id="MobiDB-lite"/>
    </source>
</evidence>
<dbReference type="EMBL" id="AEYI02001373">
    <property type="protein sequence ID" value="KFG38264.1"/>
    <property type="molecule type" value="Genomic_DNA"/>
</dbReference>
<evidence type="ECO:0000313" key="3">
    <source>
        <dbReference type="Proteomes" id="UP000028828"/>
    </source>
</evidence>
<gene>
    <name evidence="2" type="ORF">TGP89_219170</name>
</gene>
<proteinExistence type="predicted"/>
<name>A0A086K1J6_TOXGO</name>
<feature type="compositionally biased region" description="Basic and acidic residues" evidence="1">
    <location>
        <begin position="121"/>
        <end position="160"/>
    </location>
</feature>
<accession>A0A086K1J6</accession>
<feature type="region of interest" description="Disordered" evidence="1">
    <location>
        <begin position="39"/>
        <end position="60"/>
    </location>
</feature>
<organism evidence="2 3">
    <name type="scientific">Toxoplasma gondii p89</name>
    <dbReference type="NCBI Taxonomy" id="943119"/>
    <lineage>
        <taxon>Eukaryota</taxon>
        <taxon>Sar</taxon>
        <taxon>Alveolata</taxon>
        <taxon>Apicomplexa</taxon>
        <taxon>Conoidasida</taxon>
        <taxon>Coccidia</taxon>
        <taxon>Eucoccidiorida</taxon>
        <taxon>Eimeriorina</taxon>
        <taxon>Sarcocystidae</taxon>
        <taxon>Toxoplasma</taxon>
    </lineage>
</organism>
<protein>
    <submittedName>
        <fullName evidence="2">Uncharacterized protein</fullName>
    </submittedName>
</protein>
<feature type="compositionally biased region" description="Basic and acidic residues" evidence="1">
    <location>
        <begin position="89"/>
        <end position="111"/>
    </location>
</feature>
<reference evidence="2 3" key="1">
    <citation type="submission" date="2014-03" db="EMBL/GenBank/DDBJ databases">
        <authorList>
            <person name="Sibley D."/>
            <person name="Venepally P."/>
            <person name="Karamycheva S."/>
            <person name="Hadjithomas M."/>
            <person name="Khan A."/>
            <person name="Brunk B."/>
            <person name="Roos D."/>
            <person name="Caler E."/>
            <person name="Lorenzi H."/>
        </authorList>
    </citation>
    <scope>NUCLEOTIDE SEQUENCE [LARGE SCALE GENOMIC DNA]</scope>
    <source>
        <strain evidence="3">p89</strain>
    </source>
</reference>
<evidence type="ECO:0000313" key="2">
    <source>
        <dbReference type="EMBL" id="KFG38264.1"/>
    </source>
</evidence>